<evidence type="ECO:0000259" key="7">
    <source>
        <dbReference type="PROSITE" id="PS50011"/>
    </source>
</evidence>
<feature type="binding site" evidence="5">
    <location>
        <position position="97"/>
    </location>
    <ligand>
        <name>ATP</name>
        <dbReference type="ChEBI" id="CHEBI:30616"/>
    </ligand>
</feature>
<evidence type="ECO:0000313" key="8">
    <source>
        <dbReference type="EMBL" id="MDG3003674.1"/>
    </source>
</evidence>
<dbReference type="PROSITE" id="PS50011">
    <property type="entry name" value="PROTEIN_KINASE_DOM"/>
    <property type="match status" value="1"/>
</dbReference>
<dbReference type="PANTHER" id="PTHR43289">
    <property type="entry name" value="MITOGEN-ACTIVATED PROTEIN KINASE KINASE KINASE 20-RELATED"/>
    <property type="match status" value="1"/>
</dbReference>
<dbReference type="RefSeq" id="WP_277860024.1">
    <property type="nucleotide sequence ID" value="NZ_JARRAG010000001.1"/>
</dbReference>
<proteinExistence type="predicted"/>
<keyword evidence="4 5" id="KW-0067">ATP-binding</keyword>
<evidence type="ECO:0000256" key="4">
    <source>
        <dbReference type="ARBA" id="ARBA00022840"/>
    </source>
</evidence>
<feature type="region of interest" description="Disordered" evidence="6">
    <location>
        <begin position="21"/>
        <end position="46"/>
    </location>
</feature>
<evidence type="ECO:0000256" key="5">
    <source>
        <dbReference type="PROSITE-ProRule" id="PRU10141"/>
    </source>
</evidence>
<dbReference type="Proteomes" id="UP001216907">
    <property type="component" value="Unassembled WGS sequence"/>
</dbReference>
<comment type="caution">
    <text evidence="8">The sequence shown here is derived from an EMBL/GenBank/DDBJ whole genome shotgun (WGS) entry which is preliminary data.</text>
</comment>
<dbReference type="SMART" id="SM00220">
    <property type="entry name" value="S_TKc"/>
    <property type="match status" value="1"/>
</dbReference>
<dbReference type="PANTHER" id="PTHR43289:SF6">
    <property type="entry name" value="SERINE_THREONINE-PROTEIN KINASE NEKL-3"/>
    <property type="match status" value="1"/>
</dbReference>
<dbReference type="Pfam" id="PF00069">
    <property type="entry name" value="Pkinase"/>
    <property type="match status" value="1"/>
</dbReference>
<evidence type="ECO:0000256" key="1">
    <source>
        <dbReference type="ARBA" id="ARBA00022679"/>
    </source>
</evidence>
<feature type="compositionally biased region" description="Basic and acidic residues" evidence="6">
    <location>
        <begin position="31"/>
        <end position="44"/>
    </location>
</feature>
<keyword evidence="9" id="KW-1185">Reference proteome</keyword>
<keyword evidence="3 8" id="KW-0418">Kinase</keyword>
<dbReference type="GO" id="GO:0016301">
    <property type="term" value="F:kinase activity"/>
    <property type="evidence" value="ECO:0007669"/>
    <property type="project" value="UniProtKB-KW"/>
</dbReference>
<dbReference type="InterPro" id="IPR035451">
    <property type="entry name" value="Ada-like_dom_sf"/>
</dbReference>
<dbReference type="Gene3D" id="3.30.200.20">
    <property type="entry name" value="Phosphorylase Kinase, domain 1"/>
    <property type="match status" value="1"/>
</dbReference>
<accession>A0ABT6F821</accession>
<dbReference type="Gene3D" id="1.10.510.10">
    <property type="entry name" value="Transferase(Phosphotransferase) domain 1"/>
    <property type="match status" value="1"/>
</dbReference>
<dbReference type="InterPro" id="IPR017441">
    <property type="entry name" value="Protein_kinase_ATP_BS"/>
</dbReference>
<name>A0ABT6F821_9BACT</name>
<dbReference type="InterPro" id="IPR011009">
    <property type="entry name" value="Kinase-like_dom_sf"/>
</dbReference>
<dbReference type="EMBL" id="JARRAG010000001">
    <property type="protein sequence ID" value="MDG3003674.1"/>
    <property type="molecule type" value="Genomic_DNA"/>
</dbReference>
<feature type="region of interest" description="Disordered" evidence="6">
    <location>
        <begin position="396"/>
        <end position="451"/>
    </location>
</feature>
<dbReference type="SUPFAM" id="SSF56112">
    <property type="entry name" value="Protein kinase-like (PK-like)"/>
    <property type="match status" value="1"/>
</dbReference>
<dbReference type="PROSITE" id="PS00108">
    <property type="entry name" value="PROTEIN_KINASE_ST"/>
    <property type="match status" value="1"/>
</dbReference>
<sequence>METEELAPPLATCPFCGQALDSRQGMSAPTNRHEDPASSDEAPRAGRGVTSEWVATWSRGSLGVLGRFQLRDRLGDGGFGEVYLAYDPRLDRDVAIKVLRQANPSDRVMERFFREARAAARLDHPNIVAVYDSGFDGGRCWVAYQRVIGRPLWWHFDHQPIDAVTAARIFRDLADAVQYAHKLGVVHRDIKPANILIDEFGRPRLIDFGLARRFDYDSTLTHDGAVVGTPAYMSPEQAQGLSRQVDERSDVFSLGVVLYETMAGRRPDFASTVRSPADGNPAALTSRAIENLSQIAPSVPAGLVRICERAAAERPEDRYPNARALADDLDAWLKSQGQTQDRPSVAAAALEPPARKTATLARVAWAGLLSLGLFASYLAATHLDVFRPRAAANPLALHGPTADAPPAKPDQASPEPRPASEAVAPKSPADETDATPVAAPAKIKSADASTPVAKAKAHRRSTGASKIKIVGNKDSHWYHTTNCTAVTQMSAENRVDDLKNEENAKAQGYKLCKFCQKAAKTPAAAEPTD</sequence>
<evidence type="ECO:0000256" key="2">
    <source>
        <dbReference type="ARBA" id="ARBA00022741"/>
    </source>
</evidence>
<feature type="domain" description="Protein kinase" evidence="7">
    <location>
        <begin position="68"/>
        <end position="333"/>
    </location>
</feature>
<protein>
    <submittedName>
        <fullName evidence="8">Protein kinase</fullName>
    </submittedName>
</protein>
<dbReference type="SUPFAM" id="SSF57884">
    <property type="entry name" value="Ada DNA repair protein, N-terminal domain (N-Ada 10)"/>
    <property type="match status" value="1"/>
</dbReference>
<organism evidence="8 9">
    <name type="scientific">Paludisphaera mucosa</name>
    <dbReference type="NCBI Taxonomy" id="3030827"/>
    <lineage>
        <taxon>Bacteria</taxon>
        <taxon>Pseudomonadati</taxon>
        <taxon>Planctomycetota</taxon>
        <taxon>Planctomycetia</taxon>
        <taxon>Isosphaerales</taxon>
        <taxon>Isosphaeraceae</taxon>
        <taxon>Paludisphaera</taxon>
    </lineage>
</organism>
<evidence type="ECO:0000256" key="3">
    <source>
        <dbReference type="ARBA" id="ARBA00022777"/>
    </source>
</evidence>
<gene>
    <name evidence="8" type="ORF">PZE19_07830</name>
</gene>
<keyword evidence="1" id="KW-0808">Transferase</keyword>
<dbReference type="CDD" id="cd14014">
    <property type="entry name" value="STKc_PknB_like"/>
    <property type="match status" value="1"/>
</dbReference>
<evidence type="ECO:0000313" key="9">
    <source>
        <dbReference type="Proteomes" id="UP001216907"/>
    </source>
</evidence>
<dbReference type="Gene3D" id="3.40.10.10">
    <property type="entry name" value="DNA Methylphosphotriester Repair Domain"/>
    <property type="match status" value="1"/>
</dbReference>
<dbReference type="PROSITE" id="PS00107">
    <property type="entry name" value="PROTEIN_KINASE_ATP"/>
    <property type="match status" value="1"/>
</dbReference>
<evidence type="ECO:0000256" key="6">
    <source>
        <dbReference type="SAM" id="MobiDB-lite"/>
    </source>
</evidence>
<reference evidence="8 9" key="1">
    <citation type="submission" date="2023-03" db="EMBL/GenBank/DDBJ databases">
        <title>Paludisphaera mucosa sp. nov. a novel planctomycete from northern fen.</title>
        <authorList>
            <person name="Ivanova A."/>
        </authorList>
    </citation>
    <scope>NUCLEOTIDE SEQUENCE [LARGE SCALE GENOMIC DNA]</scope>
    <source>
        <strain evidence="8 9">Pla2</strain>
    </source>
</reference>
<dbReference type="InterPro" id="IPR000719">
    <property type="entry name" value="Prot_kinase_dom"/>
</dbReference>
<keyword evidence="2 5" id="KW-0547">Nucleotide-binding</keyword>
<dbReference type="InterPro" id="IPR008271">
    <property type="entry name" value="Ser/Thr_kinase_AS"/>
</dbReference>